<organism evidence="3 4">
    <name type="scientific">Qipengyuania psychrotolerans</name>
    <dbReference type="NCBI Taxonomy" id="2867238"/>
    <lineage>
        <taxon>Bacteria</taxon>
        <taxon>Pseudomonadati</taxon>
        <taxon>Pseudomonadota</taxon>
        <taxon>Alphaproteobacteria</taxon>
        <taxon>Sphingomonadales</taxon>
        <taxon>Erythrobacteraceae</taxon>
        <taxon>Qipengyuania</taxon>
    </lineage>
</organism>
<dbReference type="RefSeq" id="WP_221423751.1">
    <property type="nucleotide sequence ID" value="NZ_CP081297.1"/>
</dbReference>
<dbReference type="GO" id="GO:0016787">
    <property type="term" value="F:hydrolase activity"/>
    <property type="evidence" value="ECO:0007669"/>
    <property type="project" value="UniProtKB-KW"/>
</dbReference>
<dbReference type="CDD" id="cd07572">
    <property type="entry name" value="nit"/>
    <property type="match status" value="1"/>
</dbReference>
<evidence type="ECO:0000256" key="1">
    <source>
        <dbReference type="ARBA" id="ARBA00022801"/>
    </source>
</evidence>
<keyword evidence="4" id="KW-1185">Reference proteome</keyword>
<proteinExistence type="predicted"/>
<keyword evidence="1 3" id="KW-0378">Hydrolase</keyword>
<dbReference type="Gene3D" id="3.60.110.10">
    <property type="entry name" value="Carbon-nitrogen hydrolase"/>
    <property type="match status" value="1"/>
</dbReference>
<sequence length="271" mass="29450">MTRIALYQANTGIDPHANAAALVDAVREASGEEAEMLFTPEMSGLLDRNRKRASIHIVAEEDNPTLAAVRDACAREGIWTCLGSLAVDAGDGMWANRCFLIDDTGDISARYDKIHMFDVDLDSGESWRESNAYRAGEKVVTAQTPLGRLGLSICYDLRFPGLFEALGQAQCDIISIPAAFTVPTGTAHWHVLQRARAIEASAFVIAAAQVGRHEDGRTTFGHSLVVDPWGEVLLDMGSDQAGLGFADIDLSRIKEVRDQVPSLANRRKIVI</sequence>
<dbReference type="SUPFAM" id="SSF56317">
    <property type="entry name" value="Carbon-nitrogen hydrolase"/>
    <property type="match status" value="1"/>
</dbReference>
<dbReference type="PROSITE" id="PS50263">
    <property type="entry name" value="CN_HYDROLASE"/>
    <property type="match status" value="1"/>
</dbReference>
<dbReference type="Pfam" id="PF00795">
    <property type="entry name" value="CN_hydrolase"/>
    <property type="match status" value="1"/>
</dbReference>
<evidence type="ECO:0000313" key="4">
    <source>
        <dbReference type="Proteomes" id="UP000824280"/>
    </source>
</evidence>
<feature type="domain" description="CN hydrolase" evidence="2">
    <location>
        <begin position="2"/>
        <end position="250"/>
    </location>
</feature>
<dbReference type="PANTHER" id="PTHR23088:SF27">
    <property type="entry name" value="DEAMINATED GLUTATHIONE AMIDASE"/>
    <property type="match status" value="1"/>
</dbReference>
<dbReference type="PANTHER" id="PTHR23088">
    <property type="entry name" value="NITRILASE-RELATED"/>
    <property type="match status" value="1"/>
</dbReference>
<dbReference type="InterPro" id="IPR036526">
    <property type="entry name" value="C-N_Hydrolase_sf"/>
</dbReference>
<accession>A0ABX8ZGT6</accession>
<dbReference type="Proteomes" id="UP000824280">
    <property type="component" value="Chromosome"/>
</dbReference>
<evidence type="ECO:0000259" key="2">
    <source>
        <dbReference type="PROSITE" id="PS50263"/>
    </source>
</evidence>
<protein>
    <submittedName>
        <fullName evidence="3">Carbon-nitrogen hydrolase family protein</fullName>
    </submittedName>
</protein>
<dbReference type="InterPro" id="IPR003010">
    <property type="entry name" value="C-N_Hydrolase"/>
</dbReference>
<reference evidence="3 4" key="1">
    <citation type="submission" date="2021-08" db="EMBL/GenBank/DDBJ databases">
        <title>Comparative Genomics Analysis of the Genus Qipengyuania Reveals Extensive Genetic Diversity and Metabolic Versatility, Including the Description of Fifteen Novel Species.</title>
        <authorList>
            <person name="Liu Y."/>
        </authorList>
    </citation>
    <scope>NUCLEOTIDE SEQUENCE [LARGE SCALE GENOMIC DNA]</scope>
    <source>
        <strain evidence="3 4">1XM2-8</strain>
    </source>
</reference>
<dbReference type="EMBL" id="CP081297">
    <property type="protein sequence ID" value="QZD88220.1"/>
    <property type="molecule type" value="Genomic_DNA"/>
</dbReference>
<evidence type="ECO:0000313" key="3">
    <source>
        <dbReference type="EMBL" id="QZD88220.1"/>
    </source>
</evidence>
<dbReference type="InterPro" id="IPR045254">
    <property type="entry name" value="Nit1/2_C-N_Hydrolase"/>
</dbReference>
<gene>
    <name evidence="3" type="ORF">K3166_06000</name>
</gene>
<name>A0ABX8ZGT6_9SPHN</name>